<keyword evidence="4 7" id="KW-0472">Membrane</keyword>
<proteinExistence type="inferred from homology"/>
<comment type="similarity">
    <text evidence="1">Belongs to the TMEM53 family.</text>
</comment>
<feature type="transmembrane region" description="Helical" evidence="7">
    <location>
        <begin position="144"/>
        <end position="167"/>
    </location>
</feature>
<dbReference type="Pfam" id="PF05705">
    <property type="entry name" value="DUF829"/>
    <property type="match status" value="1"/>
</dbReference>
<name>A0A060SKU1_PYCCI</name>
<sequence length="259" mass="28873">MTADDNSPTLVIIFGWLGAKRPTIQKYSDAYRRLYPSSAQLVVNADTLRFWKLPAVRNRAMGPVVSRVADYLSDSKEGGAPRILLHVMSNGGVCSLVDFASAVRKRGIRAPEGTKCAIVLDSAPAPVTFSIMNRAFTASIRNVFIKYLTMALLSSIYVCTRIIQILFRLPKAMEREMAAVNDPALLPWTSVKTPRLYLYSSGDTIVPATGVEKHMQEARIIGFPVQSVHFGQSAHVSHARNDPEKYWNAIRVFWEEVTR</sequence>
<dbReference type="OMA" id="TCTFAGM"/>
<evidence type="ECO:0000256" key="2">
    <source>
        <dbReference type="ARBA" id="ARBA00022692"/>
    </source>
</evidence>
<keyword evidence="9" id="KW-1185">Reference proteome</keyword>
<gene>
    <name evidence="8" type="ORF">BN946_scf184994.g57</name>
</gene>
<dbReference type="OrthoDB" id="77878at2759"/>
<dbReference type="PANTHER" id="PTHR12265:SF30">
    <property type="entry name" value="TRANSMEMBRANE PROTEIN 53"/>
    <property type="match status" value="1"/>
</dbReference>
<dbReference type="HOGENOM" id="CLU_036503_0_1_1"/>
<dbReference type="InterPro" id="IPR008547">
    <property type="entry name" value="DUF829_TMEM53"/>
</dbReference>
<evidence type="ECO:0000256" key="7">
    <source>
        <dbReference type="SAM" id="Phobius"/>
    </source>
</evidence>
<protein>
    <submittedName>
        <fullName evidence="8">Uncharacterized protein</fullName>
    </submittedName>
</protein>
<evidence type="ECO:0000256" key="1">
    <source>
        <dbReference type="ARBA" id="ARBA00007387"/>
    </source>
</evidence>
<dbReference type="AlphaFoldDB" id="A0A060SKU1"/>
<keyword evidence="5" id="KW-0539">Nucleus</keyword>
<accession>A0A060SKU1</accession>
<dbReference type="GO" id="GO:0005640">
    <property type="term" value="C:nuclear outer membrane"/>
    <property type="evidence" value="ECO:0007669"/>
    <property type="project" value="UniProtKB-SubCell"/>
</dbReference>
<organism evidence="8 9">
    <name type="scientific">Pycnoporus cinnabarinus</name>
    <name type="common">Cinnabar-red polypore</name>
    <name type="synonym">Trametes cinnabarina</name>
    <dbReference type="NCBI Taxonomy" id="5643"/>
    <lineage>
        <taxon>Eukaryota</taxon>
        <taxon>Fungi</taxon>
        <taxon>Dikarya</taxon>
        <taxon>Basidiomycota</taxon>
        <taxon>Agaricomycotina</taxon>
        <taxon>Agaricomycetes</taxon>
        <taxon>Polyporales</taxon>
        <taxon>Polyporaceae</taxon>
        <taxon>Trametes</taxon>
    </lineage>
</organism>
<keyword evidence="2 7" id="KW-0812">Transmembrane</keyword>
<evidence type="ECO:0000256" key="4">
    <source>
        <dbReference type="ARBA" id="ARBA00023136"/>
    </source>
</evidence>
<reference evidence="8" key="1">
    <citation type="submission" date="2014-01" db="EMBL/GenBank/DDBJ databases">
        <title>The genome of the white-rot fungus Pycnoporus cinnabarinus: a basidiomycete model with a versatile arsenal for lignocellulosic biomass breakdown.</title>
        <authorList>
            <person name="Levasseur A."/>
            <person name="Lomascolo A."/>
            <person name="Ruiz-Duenas F.J."/>
            <person name="Uzan E."/>
            <person name="Piumi F."/>
            <person name="Kues U."/>
            <person name="Ram A.F.J."/>
            <person name="Murat C."/>
            <person name="Haon M."/>
            <person name="Benoit I."/>
            <person name="Arfi Y."/>
            <person name="Chevret D."/>
            <person name="Drula E."/>
            <person name="Kwon M.J."/>
            <person name="Gouret P."/>
            <person name="Lesage-Meessen L."/>
            <person name="Lombard V."/>
            <person name="Mariette J."/>
            <person name="Noirot C."/>
            <person name="Park J."/>
            <person name="Patyshakuliyeva A."/>
            <person name="Wieneger R.A.B."/>
            <person name="Wosten H.A.B."/>
            <person name="Martin F."/>
            <person name="Coutinho P.M."/>
            <person name="de Vries R."/>
            <person name="Martinez A.T."/>
            <person name="Klopp C."/>
            <person name="Pontarotti P."/>
            <person name="Henrissat B."/>
            <person name="Record E."/>
        </authorList>
    </citation>
    <scope>NUCLEOTIDE SEQUENCE [LARGE SCALE GENOMIC DNA]</scope>
    <source>
        <strain evidence="8">BRFM137</strain>
    </source>
</reference>
<comment type="caution">
    <text evidence="8">The sequence shown here is derived from an EMBL/GenBank/DDBJ whole genome shotgun (WGS) entry which is preliminary data.</text>
</comment>
<dbReference type="InterPro" id="IPR029058">
    <property type="entry name" value="AB_hydrolase_fold"/>
</dbReference>
<evidence type="ECO:0000256" key="3">
    <source>
        <dbReference type="ARBA" id="ARBA00022989"/>
    </source>
</evidence>
<keyword evidence="3 7" id="KW-1133">Transmembrane helix</keyword>
<evidence type="ECO:0000256" key="6">
    <source>
        <dbReference type="ARBA" id="ARBA00034303"/>
    </source>
</evidence>
<dbReference type="PANTHER" id="PTHR12265">
    <property type="entry name" value="TRANSMEMBRANE PROTEIN 53"/>
    <property type="match status" value="1"/>
</dbReference>
<dbReference type="EMBL" id="CCBP010000117">
    <property type="protein sequence ID" value="CDO72804.1"/>
    <property type="molecule type" value="Genomic_DNA"/>
</dbReference>
<dbReference type="SUPFAM" id="SSF53474">
    <property type="entry name" value="alpha/beta-Hydrolases"/>
    <property type="match status" value="1"/>
</dbReference>
<evidence type="ECO:0000313" key="9">
    <source>
        <dbReference type="Proteomes" id="UP000029665"/>
    </source>
</evidence>
<comment type="subcellular location">
    <subcellularLocation>
        <location evidence="6">Nucleus outer membrane</location>
        <topology evidence="6">Single-pass membrane protein</topology>
    </subcellularLocation>
</comment>
<evidence type="ECO:0000256" key="5">
    <source>
        <dbReference type="ARBA" id="ARBA00023242"/>
    </source>
</evidence>
<dbReference type="Proteomes" id="UP000029665">
    <property type="component" value="Unassembled WGS sequence"/>
</dbReference>
<evidence type="ECO:0000313" key="8">
    <source>
        <dbReference type="EMBL" id="CDO72804.1"/>
    </source>
</evidence>